<dbReference type="AlphaFoldDB" id="I4Z5I6"/>
<organism evidence="7 8">
    <name type="scientific">Leptothrix ochracea L12</name>
    <dbReference type="NCBI Taxonomy" id="735332"/>
    <lineage>
        <taxon>Bacteria</taxon>
        <taxon>Pseudomonadati</taxon>
        <taxon>Pseudomonadota</taxon>
        <taxon>Betaproteobacteria</taxon>
        <taxon>Burkholderiales</taxon>
        <taxon>Sphaerotilaceae</taxon>
        <taxon>Leptothrix</taxon>
    </lineage>
</organism>
<evidence type="ECO:0000256" key="2">
    <source>
        <dbReference type="ARBA" id="ARBA00022475"/>
    </source>
</evidence>
<evidence type="ECO:0000256" key="4">
    <source>
        <dbReference type="ARBA" id="ARBA00022989"/>
    </source>
</evidence>
<evidence type="ECO:0000256" key="5">
    <source>
        <dbReference type="ARBA" id="ARBA00023136"/>
    </source>
</evidence>
<keyword evidence="4 6" id="KW-1133">Transmembrane helix</keyword>
<feature type="transmembrane region" description="Helical" evidence="6">
    <location>
        <begin position="82"/>
        <end position="101"/>
    </location>
</feature>
<dbReference type="EMBL" id="JH660680">
    <property type="protein sequence ID" value="EIM31478.1"/>
    <property type="molecule type" value="Genomic_DNA"/>
</dbReference>
<evidence type="ECO:0000256" key="3">
    <source>
        <dbReference type="ARBA" id="ARBA00022692"/>
    </source>
</evidence>
<dbReference type="Proteomes" id="UP000053899">
    <property type="component" value="Unassembled WGS sequence"/>
</dbReference>
<protein>
    <submittedName>
        <fullName evidence="7">F0F1-type ATP synthase, subunit I</fullName>
    </submittedName>
</protein>
<dbReference type="InterPro" id="IPR005598">
    <property type="entry name" value="ATP_synth_I"/>
</dbReference>
<reference evidence="7 8" key="1">
    <citation type="submission" date="2012-04" db="EMBL/GenBank/DDBJ databases">
        <title>Improved High-Quality Draft sequence of Leptothrix ochracea L12.</title>
        <authorList>
            <consortium name="US DOE Joint Genome Institute"/>
            <person name="Lucas S."/>
            <person name="Han J."/>
            <person name="Lapidus A."/>
            <person name="Cheng J.-F."/>
            <person name="Goodwin L."/>
            <person name="Pitluck S."/>
            <person name="Peters L."/>
            <person name="Zeytun A."/>
            <person name="Detter J.C."/>
            <person name="Han C."/>
            <person name="Tapia R."/>
            <person name="Land M."/>
            <person name="Hauser L."/>
            <person name="Kyrpides N."/>
            <person name="Ivanova N."/>
            <person name="Pagani I."/>
            <person name="Stepanauskas R."/>
            <person name="Masland D."/>
            <person name="Poulton N."/>
            <person name="Emerson D."/>
            <person name="Fleming E."/>
            <person name="Woyke T."/>
        </authorList>
    </citation>
    <scope>NUCLEOTIDE SEQUENCE [LARGE SCALE GENOMIC DNA]</scope>
    <source>
        <strain evidence="7 8">L12</strain>
    </source>
</reference>
<feature type="transmembrane region" description="Helical" evidence="6">
    <location>
        <begin position="145"/>
        <end position="165"/>
    </location>
</feature>
<gene>
    <name evidence="7" type="ORF">LepocDRAFT_00002090</name>
</gene>
<evidence type="ECO:0000313" key="7">
    <source>
        <dbReference type="EMBL" id="EIM31478.1"/>
    </source>
</evidence>
<name>I4Z5I6_9BURK</name>
<dbReference type="Pfam" id="PF03899">
    <property type="entry name" value="ATP-synt_I"/>
    <property type="match status" value="1"/>
</dbReference>
<keyword evidence="3 6" id="KW-0812">Transmembrane</keyword>
<feature type="transmembrane region" description="Helical" evidence="6">
    <location>
        <begin position="56"/>
        <end position="76"/>
    </location>
</feature>
<dbReference type="GO" id="GO:0005886">
    <property type="term" value="C:plasma membrane"/>
    <property type="evidence" value="ECO:0007669"/>
    <property type="project" value="UniProtKB-SubCell"/>
</dbReference>
<evidence type="ECO:0000256" key="1">
    <source>
        <dbReference type="ARBA" id="ARBA00004651"/>
    </source>
</evidence>
<evidence type="ECO:0000313" key="8">
    <source>
        <dbReference type="Proteomes" id="UP000053899"/>
    </source>
</evidence>
<keyword evidence="2" id="KW-1003">Cell membrane</keyword>
<sequence length="170" mass="18825">MRNSAEKPKQFSKMERNVRAHGWEDEADKYESTPFKRLTREEVLSMKSQFASVSPWRVVGVQVLVGVVFALIAFGWSGEISVAWSALYGAAAVVVPGVLMARGMTSRLSLGSPLAGAAGFVIWELLKIVVSVVMLMLASRVVQHLSWPVLLVAVMLCMKVYWLALSWRGR</sequence>
<keyword evidence="5 6" id="KW-0472">Membrane</keyword>
<keyword evidence="8" id="KW-1185">Reference proteome</keyword>
<proteinExistence type="predicted"/>
<feature type="transmembrane region" description="Helical" evidence="6">
    <location>
        <begin position="113"/>
        <end position="139"/>
    </location>
</feature>
<dbReference type="HOGENOM" id="CLU_121415_6_0_4"/>
<evidence type="ECO:0000256" key="6">
    <source>
        <dbReference type="SAM" id="Phobius"/>
    </source>
</evidence>
<accession>I4Z5I6</accession>
<comment type="subcellular location">
    <subcellularLocation>
        <location evidence="1">Cell membrane</location>
        <topology evidence="1">Multi-pass membrane protein</topology>
    </subcellularLocation>
</comment>